<dbReference type="InterPro" id="IPR001647">
    <property type="entry name" value="HTH_TetR"/>
</dbReference>
<dbReference type="RefSeq" id="WP_014769029.1">
    <property type="nucleotide sequence ID" value="NC_018002.1"/>
</dbReference>
<feature type="DNA-binding region" description="H-T-H motif" evidence="2">
    <location>
        <begin position="24"/>
        <end position="43"/>
    </location>
</feature>
<organism evidence="4 5">
    <name type="scientific">Sulfurospirillum barnesii (strain ATCC 700032 / DSM 10660 / SES-3)</name>
    <dbReference type="NCBI Taxonomy" id="760154"/>
    <lineage>
        <taxon>Bacteria</taxon>
        <taxon>Pseudomonadati</taxon>
        <taxon>Campylobacterota</taxon>
        <taxon>Epsilonproteobacteria</taxon>
        <taxon>Campylobacterales</taxon>
        <taxon>Sulfurospirillaceae</taxon>
        <taxon>Sulfurospirillum</taxon>
    </lineage>
</organism>
<dbReference type="PANTHER" id="PTHR43479">
    <property type="entry name" value="ACREF/ENVCD OPERON REPRESSOR-RELATED"/>
    <property type="match status" value="1"/>
</dbReference>
<feature type="domain" description="HTH tetR-type" evidence="3">
    <location>
        <begin position="1"/>
        <end position="61"/>
    </location>
</feature>
<name>I3XW25_SULBS</name>
<dbReference type="eggNOG" id="COG1309">
    <property type="taxonomic scope" value="Bacteria"/>
</dbReference>
<dbReference type="EMBL" id="CP003333">
    <property type="protein sequence ID" value="AFL68149.1"/>
    <property type="molecule type" value="Genomic_DNA"/>
</dbReference>
<proteinExistence type="predicted"/>
<dbReference type="Pfam" id="PF00440">
    <property type="entry name" value="TetR_N"/>
    <property type="match status" value="1"/>
</dbReference>
<dbReference type="PATRIC" id="fig|760154.4.peg.848"/>
<dbReference type="PRINTS" id="PR00455">
    <property type="entry name" value="HTHTETR"/>
</dbReference>
<gene>
    <name evidence="4" type="ordered locus">Sulba_0847</name>
</gene>
<evidence type="ECO:0000256" key="2">
    <source>
        <dbReference type="PROSITE-ProRule" id="PRU00335"/>
    </source>
</evidence>
<evidence type="ECO:0000313" key="5">
    <source>
        <dbReference type="Proteomes" id="UP000006176"/>
    </source>
</evidence>
<accession>I3XW25</accession>
<dbReference type="HOGENOM" id="CLU_091262_1_0_7"/>
<dbReference type="GO" id="GO:0003677">
    <property type="term" value="F:DNA binding"/>
    <property type="evidence" value="ECO:0007669"/>
    <property type="project" value="UniProtKB-UniRule"/>
</dbReference>
<keyword evidence="5" id="KW-1185">Reference proteome</keyword>
<dbReference type="AlphaFoldDB" id="I3XW25"/>
<dbReference type="Gene3D" id="1.10.357.10">
    <property type="entry name" value="Tetracycline Repressor, domain 2"/>
    <property type="match status" value="1"/>
</dbReference>
<keyword evidence="1 2" id="KW-0238">DNA-binding</keyword>
<dbReference type="InterPro" id="IPR025722">
    <property type="entry name" value="TetR"/>
</dbReference>
<evidence type="ECO:0000256" key="1">
    <source>
        <dbReference type="ARBA" id="ARBA00023125"/>
    </source>
</evidence>
<sequence length="200" mass="23431">MSTKERILETALALFNTSNTQAATTNHIASAMGISPGNLHYHYKNREEIIFALYEQMHQKLFPDTSFIPQTLHSLNEQHKQFALISWEYRFFYKEFLFLLSRDEKLKERFKTDNLAYKKRIETMLLDFHTKGWMHLPLDNMIQHLSDTILLFLQFWHPFLESMGAPMDAYAITGGIRRIEGSLRSFLTPEGLRILATLEG</sequence>
<dbReference type="SUPFAM" id="SSF46689">
    <property type="entry name" value="Homeodomain-like"/>
    <property type="match status" value="1"/>
</dbReference>
<dbReference type="KEGG" id="sba:Sulba_0847"/>
<dbReference type="STRING" id="760154.Sulba_0847"/>
<dbReference type="PANTHER" id="PTHR43479:SF12">
    <property type="entry name" value="TRANSCRIPTIONAL REGULATORY PROTEIN"/>
    <property type="match status" value="1"/>
</dbReference>
<dbReference type="Pfam" id="PF13972">
    <property type="entry name" value="TetR"/>
    <property type="match status" value="1"/>
</dbReference>
<dbReference type="InterPro" id="IPR050624">
    <property type="entry name" value="HTH-type_Tx_Regulator"/>
</dbReference>
<protein>
    <submittedName>
        <fullName evidence="4">Transcriptional regulator</fullName>
    </submittedName>
</protein>
<dbReference type="InterPro" id="IPR009057">
    <property type="entry name" value="Homeodomain-like_sf"/>
</dbReference>
<evidence type="ECO:0000259" key="3">
    <source>
        <dbReference type="PROSITE" id="PS50977"/>
    </source>
</evidence>
<dbReference type="OrthoDB" id="3249at2"/>
<reference evidence="4 5" key="1">
    <citation type="submission" date="2012-06" db="EMBL/GenBank/DDBJ databases">
        <title>Complete sequence of Sulfurospirillum barnesii SES-3.</title>
        <authorList>
            <consortium name="US DOE Joint Genome Institute"/>
            <person name="Lucas S."/>
            <person name="Han J."/>
            <person name="Lapidus A."/>
            <person name="Cheng J.-F."/>
            <person name="Goodwin L."/>
            <person name="Pitluck S."/>
            <person name="Peters L."/>
            <person name="Ovchinnikova G."/>
            <person name="Lu M."/>
            <person name="Detter J.C."/>
            <person name="Han C."/>
            <person name="Tapia R."/>
            <person name="Land M."/>
            <person name="Hauser L."/>
            <person name="Kyrpides N."/>
            <person name="Ivanova N."/>
            <person name="Pagani I."/>
            <person name="Stolz J."/>
            <person name="Arkin A."/>
            <person name="Dehal P."/>
            <person name="Oremland R."/>
            <person name="Saltikov C."/>
            <person name="Basu P."/>
            <person name="Hollibaugh J."/>
            <person name="Newman D."/>
            <person name="Stolyar S."/>
            <person name="Hazen T."/>
            <person name="Woyke T."/>
        </authorList>
    </citation>
    <scope>NUCLEOTIDE SEQUENCE [LARGE SCALE GENOMIC DNA]</scope>
    <source>
        <strain evidence="5">ATCC 700032 / DSM 10660 / SES-3</strain>
    </source>
</reference>
<evidence type="ECO:0000313" key="4">
    <source>
        <dbReference type="EMBL" id="AFL68149.1"/>
    </source>
</evidence>
<dbReference type="Proteomes" id="UP000006176">
    <property type="component" value="Chromosome"/>
</dbReference>
<dbReference type="PROSITE" id="PS50977">
    <property type="entry name" value="HTH_TETR_2"/>
    <property type="match status" value="1"/>
</dbReference>